<sequence length="101" mass="10452">MSSHISASPRLAQLFVAAALATSFPGEWGWPGGASQVPVGQCEEAPLFGVAAAAAWRTPKERGEEAKGTFHKGGCSKKGERLPALQARGDITGFLSPTGML</sequence>
<dbReference type="AlphaFoldDB" id="A0AA35KAC6"/>
<proteinExistence type="predicted"/>
<reference evidence="2" key="1">
    <citation type="submission" date="2022-12" db="EMBL/GenBank/DDBJ databases">
        <authorList>
            <person name="Alioto T."/>
            <person name="Alioto T."/>
            <person name="Gomez Garrido J."/>
        </authorList>
    </citation>
    <scope>NUCLEOTIDE SEQUENCE</scope>
</reference>
<accession>A0AA35KAC6</accession>
<keyword evidence="1" id="KW-0732">Signal</keyword>
<organism evidence="2 3">
    <name type="scientific">Podarcis lilfordi</name>
    <name type="common">Lilford's wall lizard</name>
    <dbReference type="NCBI Taxonomy" id="74358"/>
    <lineage>
        <taxon>Eukaryota</taxon>
        <taxon>Metazoa</taxon>
        <taxon>Chordata</taxon>
        <taxon>Craniata</taxon>
        <taxon>Vertebrata</taxon>
        <taxon>Euteleostomi</taxon>
        <taxon>Lepidosauria</taxon>
        <taxon>Squamata</taxon>
        <taxon>Bifurcata</taxon>
        <taxon>Unidentata</taxon>
        <taxon>Episquamata</taxon>
        <taxon>Laterata</taxon>
        <taxon>Lacertibaenia</taxon>
        <taxon>Lacertidae</taxon>
        <taxon>Podarcis</taxon>
    </lineage>
</organism>
<dbReference type="Proteomes" id="UP001178461">
    <property type="component" value="Chromosome 5"/>
</dbReference>
<gene>
    <name evidence="2" type="ORF">PODLI_1B026900</name>
</gene>
<evidence type="ECO:0000313" key="3">
    <source>
        <dbReference type="Proteomes" id="UP001178461"/>
    </source>
</evidence>
<keyword evidence="3" id="KW-1185">Reference proteome</keyword>
<evidence type="ECO:0000313" key="2">
    <source>
        <dbReference type="EMBL" id="CAI5774662.1"/>
    </source>
</evidence>
<name>A0AA35KAC6_9SAUR</name>
<evidence type="ECO:0008006" key="4">
    <source>
        <dbReference type="Google" id="ProtNLM"/>
    </source>
</evidence>
<feature type="signal peptide" evidence="1">
    <location>
        <begin position="1"/>
        <end position="29"/>
    </location>
</feature>
<evidence type="ECO:0000256" key="1">
    <source>
        <dbReference type="SAM" id="SignalP"/>
    </source>
</evidence>
<protein>
    <recommendedName>
        <fullName evidence="4">Secreted protein</fullName>
    </recommendedName>
</protein>
<feature type="chain" id="PRO_5041427320" description="Secreted protein" evidence="1">
    <location>
        <begin position="30"/>
        <end position="101"/>
    </location>
</feature>
<dbReference type="EMBL" id="OX395130">
    <property type="protein sequence ID" value="CAI5774662.1"/>
    <property type="molecule type" value="Genomic_DNA"/>
</dbReference>